<feature type="compositionally biased region" description="Polar residues" evidence="5">
    <location>
        <begin position="1"/>
        <end position="22"/>
    </location>
</feature>
<reference evidence="6 7" key="1">
    <citation type="submission" date="2024-07" db="EMBL/GenBank/DDBJ databases">
        <title>Draft sequence of the Neodothiora populina.</title>
        <authorList>
            <person name="Drown D.D."/>
            <person name="Schuette U.S."/>
            <person name="Buechlein A.B."/>
            <person name="Rusch D.R."/>
            <person name="Winton L.W."/>
            <person name="Adams G.A."/>
        </authorList>
    </citation>
    <scope>NUCLEOTIDE SEQUENCE [LARGE SCALE GENOMIC DNA]</scope>
    <source>
        <strain evidence="6 7">CPC 39397</strain>
    </source>
</reference>
<dbReference type="InterPro" id="IPR020472">
    <property type="entry name" value="WD40_PAC1"/>
</dbReference>
<dbReference type="EMBL" id="JBFMKM010000004">
    <property type="protein sequence ID" value="KAL1306527.1"/>
    <property type="molecule type" value="Genomic_DNA"/>
</dbReference>
<dbReference type="InterPro" id="IPR015943">
    <property type="entry name" value="WD40/YVTN_repeat-like_dom_sf"/>
</dbReference>
<dbReference type="Pfam" id="PF00400">
    <property type="entry name" value="WD40"/>
    <property type="match status" value="4"/>
</dbReference>
<dbReference type="PRINTS" id="PR00320">
    <property type="entry name" value="GPROTEINBRPT"/>
</dbReference>
<dbReference type="PROSITE" id="PS50231">
    <property type="entry name" value="RICIN_B_LECTIN"/>
    <property type="match status" value="1"/>
</dbReference>
<feature type="region of interest" description="Disordered" evidence="5">
    <location>
        <begin position="1"/>
        <end position="32"/>
    </location>
</feature>
<proteinExistence type="predicted"/>
<sequence length="400" mass="43484">MSKSTDPGHFFQTSDSLATSARKSAKSENKNGNPISLPSKILAIEYDATDAGAVYVAEAAGTARRVVLETGEKLAAYAGANAPLTCIALSPPSTDGAERMLFAGCWDKTIHSWSLKSRKPIRRFTGHTDFVKCVTVVTISGQLVLISGSSDATIIIWDIATGKKLHTLKGHARGILDVAIDPASSTKDEIVLFSADSVKDIRRWRVSLAAAGELPDEPIRAHETSVNKLRFEEPVAADEDDADADADLWTASSDNTAQHLVRSRNWAADTTLQHPDFVRDIVVDQDAGWVITACRDEEVRVWNGSTGDLTCVFDGHYEEVTGLALLPGADGQRANRVVSVSIDATVRTWSLDAAEIKKFKEEAERRAQGVEDQPKEEVKESMLTMEEEAELAELMDSDDE</sequence>
<dbReference type="SUPFAM" id="SSF50978">
    <property type="entry name" value="WD40 repeat-like"/>
    <property type="match status" value="1"/>
</dbReference>
<evidence type="ECO:0000256" key="4">
    <source>
        <dbReference type="SAM" id="Coils"/>
    </source>
</evidence>
<evidence type="ECO:0000256" key="2">
    <source>
        <dbReference type="ARBA" id="ARBA00022737"/>
    </source>
</evidence>
<dbReference type="InterPro" id="IPR036322">
    <property type="entry name" value="WD40_repeat_dom_sf"/>
</dbReference>
<dbReference type="Proteomes" id="UP001562354">
    <property type="component" value="Unassembled WGS sequence"/>
</dbReference>
<keyword evidence="2" id="KW-0677">Repeat</keyword>
<gene>
    <name evidence="6" type="ORF">AAFC00_005218</name>
</gene>
<dbReference type="PANTHER" id="PTHR19848">
    <property type="entry name" value="WD40 REPEAT PROTEIN"/>
    <property type="match status" value="1"/>
</dbReference>
<keyword evidence="7" id="KW-1185">Reference proteome</keyword>
<dbReference type="RefSeq" id="XP_069202799.1">
    <property type="nucleotide sequence ID" value="XM_069344967.1"/>
</dbReference>
<dbReference type="PROSITE" id="PS50294">
    <property type="entry name" value="WD_REPEATS_REGION"/>
    <property type="match status" value="1"/>
</dbReference>
<name>A0ABR3PK72_9PEZI</name>
<feature type="coiled-coil region" evidence="4">
    <location>
        <begin position="353"/>
        <end position="395"/>
    </location>
</feature>
<protein>
    <recommendedName>
        <fullName evidence="8">WD repeat protein</fullName>
    </recommendedName>
</protein>
<organism evidence="6 7">
    <name type="scientific">Neodothiora populina</name>
    <dbReference type="NCBI Taxonomy" id="2781224"/>
    <lineage>
        <taxon>Eukaryota</taxon>
        <taxon>Fungi</taxon>
        <taxon>Dikarya</taxon>
        <taxon>Ascomycota</taxon>
        <taxon>Pezizomycotina</taxon>
        <taxon>Dothideomycetes</taxon>
        <taxon>Dothideomycetidae</taxon>
        <taxon>Dothideales</taxon>
        <taxon>Dothioraceae</taxon>
        <taxon>Neodothiora</taxon>
    </lineage>
</organism>
<dbReference type="PROSITE" id="PS50082">
    <property type="entry name" value="WD_REPEATS_2"/>
    <property type="match status" value="3"/>
</dbReference>
<comment type="caution">
    <text evidence="6">The sequence shown here is derived from an EMBL/GenBank/DDBJ whole genome shotgun (WGS) entry which is preliminary data.</text>
</comment>
<dbReference type="SMART" id="SM00320">
    <property type="entry name" value="WD40"/>
    <property type="match status" value="5"/>
</dbReference>
<dbReference type="InterPro" id="IPR001680">
    <property type="entry name" value="WD40_rpt"/>
</dbReference>
<evidence type="ECO:0000256" key="5">
    <source>
        <dbReference type="SAM" id="MobiDB-lite"/>
    </source>
</evidence>
<dbReference type="InterPro" id="IPR019775">
    <property type="entry name" value="WD40_repeat_CS"/>
</dbReference>
<keyword evidence="4" id="KW-0175">Coiled coil</keyword>
<feature type="repeat" description="WD" evidence="3">
    <location>
        <begin position="124"/>
        <end position="167"/>
    </location>
</feature>
<dbReference type="Gene3D" id="2.130.10.10">
    <property type="entry name" value="YVTN repeat-like/Quinoprotein amine dehydrogenase"/>
    <property type="match status" value="2"/>
</dbReference>
<keyword evidence="1 3" id="KW-0853">WD repeat</keyword>
<evidence type="ECO:0000256" key="3">
    <source>
        <dbReference type="PROSITE-ProRule" id="PRU00221"/>
    </source>
</evidence>
<feature type="repeat" description="WD" evidence="3">
    <location>
        <begin position="271"/>
        <end position="312"/>
    </location>
</feature>
<evidence type="ECO:0000313" key="7">
    <source>
        <dbReference type="Proteomes" id="UP001562354"/>
    </source>
</evidence>
<feature type="repeat" description="WD" evidence="3">
    <location>
        <begin position="313"/>
        <end position="359"/>
    </location>
</feature>
<evidence type="ECO:0000256" key="1">
    <source>
        <dbReference type="ARBA" id="ARBA00022574"/>
    </source>
</evidence>
<evidence type="ECO:0008006" key="8">
    <source>
        <dbReference type="Google" id="ProtNLM"/>
    </source>
</evidence>
<dbReference type="GeneID" id="95978917"/>
<evidence type="ECO:0000313" key="6">
    <source>
        <dbReference type="EMBL" id="KAL1306527.1"/>
    </source>
</evidence>
<accession>A0ABR3PK72</accession>
<dbReference type="PROSITE" id="PS00678">
    <property type="entry name" value="WD_REPEATS_1"/>
    <property type="match status" value="1"/>
</dbReference>
<dbReference type="PANTHER" id="PTHR19848:SF8">
    <property type="entry name" value="F-BOX AND WD REPEAT DOMAIN CONTAINING 7"/>
    <property type="match status" value="1"/>
</dbReference>